<sequence length="205" mass="22699">MTTRPWTTDRSARSAFVLPRGLRGRLAARVMLRMNRQDEVARLLDVQPGERVLEIGYGPGGLIRRLSGSAAGRVCGVDPSPEMREMARAHAANADLRLGTAEDTGFGDAEFDCAVTVNTVGLWPCLERGLDELRRVVRPGGRVVIAWHGGRRPPRLTRRFRLPDDQLRRIEDGLRARFGNVVRRELSDVTAFAAGGRQGLRARPP</sequence>
<evidence type="ECO:0000313" key="3">
    <source>
        <dbReference type="Proteomes" id="UP001501710"/>
    </source>
</evidence>
<protein>
    <recommendedName>
        <fullName evidence="1">Methyltransferase type 11 domain-containing protein</fullName>
    </recommendedName>
</protein>
<dbReference type="RefSeq" id="WP_344901118.1">
    <property type="nucleotide sequence ID" value="NZ_BAABAS010000019.1"/>
</dbReference>
<dbReference type="SUPFAM" id="SSF53335">
    <property type="entry name" value="S-adenosyl-L-methionine-dependent methyltransferases"/>
    <property type="match status" value="1"/>
</dbReference>
<dbReference type="EMBL" id="BAABAS010000019">
    <property type="protein sequence ID" value="GAA4237929.1"/>
    <property type="molecule type" value="Genomic_DNA"/>
</dbReference>
<dbReference type="InterPro" id="IPR029063">
    <property type="entry name" value="SAM-dependent_MTases_sf"/>
</dbReference>
<dbReference type="CDD" id="cd02440">
    <property type="entry name" value="AdoMet_MTases"/>
    <property type="match status" value="1"/>
</dbReference>
<evidence type="ECO:0000259" key="1">
    <source>
        <dbReference type="Pfam" id="PF08241"/>
    </source>
</evidence>
<evidence type="ECO:0000313" key="2">
    <source>
        <dbReference type="EMBL" id="GAA4237929.1"/>
    </source>
</evidence>
<feature type="domain" description="Methyltransferase type 11" evidence="1">
    <location>
        <begin position="53"/>
        <end position="145"/>
    </location>
</feature>
<reference evidence="3" key="1">
    <citation type="journal article" date="2019" name="Int. J. Syst. Evol. Microbiol.">
        <title>The Global Catalogue of Microorganisms (GCM) 10K type strain sequencing project: providing services to taxonomists for standard genome sequencing and annotation.</title>
        <authorList>
            <consortium name="The Broad Institute Genomics Platform"/>
            <consortium name="The Broad Institute Genome Sequencing Center for Infectious Disease"/>
            <person name="Wu L."/>
            <person name="Ma J."/>
        </authorList>
    </citation>
    <scope>NUCLEOTIDE SEQUENCE [LARGE SCALE GENOMIC DNA]</scope>
    <source>
        <strain evidence="3">JCM 17440</strain>
    </source>
</reference>
<name>A0ABP8CDR0_9ACTN</name>
<dbReference type="Pfam" id="PF08241">
    <property type="entry name" value="Methyltransf_11"/>
    <property type="match status" value="1"/>
</dbReference>
<dbReference type="Gene3D" id="3.40.50.150">
    <property type="entry name" value="Vaccinia Virus protein VP39"/>
    <property type="match status" value="1"/>
</dbReference>
<gene>
    <name evidence="2" type="ORF">GCM10022254_51770</name>
</gene>
<comment type="caution">
    <text evidence="2">The sequence shown here is derived from an EMBL/GenBank/DDBJ whole genome shotgun (WGS) entry which is preliminary data.</text>
</comment>
<dbReference type="PANTHER" id="PTHR42912">
    <property type="entry name" value="METHYLTRANSFERASE"/>
    <property type="match status" value="1"/>
</dbReference>
<proteinExistence type="predicted"/>
<dbReference type="InterPro" id="IPR013216">
    <property type="entry name" value="Methyltransf_11"/>
</dbReference>
<keyword evidence="3" id="KW-1185">Reference proteome</keyword>
<accession>A0ABP8CDR0</accession>
<dbReference type="InterPro" id="IPR050508">
    <property type="entry name" value="Methyltransf_Superfamily"/>
</dbReference>
<organism evidence="2 3">
    <name type="scientific">Actinomadura meridiana</name>
    <dbReference type="NCBI Taxonomy" id="559626"/>
    <lineage>
        <taxon>Bacteria</taxon>
        <taxon>Bacillati</taxon>
        <taxon>Actinomycetota</taxon>
        <taxon>Actinomycetes</taxon>
        <taxon>Streptosporangiales</taxon>
        <taxon>Thermomonosporaceae</taxon>
        <taxon>Actinomadura</taxon>
    </lineage>
</organism>
<dbReference type="Proteomes" id="UP001501710">
    <property type="component" value="Unassembled WGS sequence"/>
</dbReference>